<protein>
    <submittedName>
        <fullName evidence="2">Uncharacterized protein</fullName>
    </submittedName>
</protein>
<dbReference type="EMBL" id="HG675479">
    <property type="protein sequence ID" value="CDJ41113.1"/>
    <property type="molecule type" value="Genomic_DNA"/>
</dbReference>
<dbReference type="Proteomes" id="UP000030747">
    <property type="component" value="Unassembled WGS sequence"/>
</dbReference>
<feature type="region of interest" description="Disordered" evidence="1">
    <location>
        <begin position="1"/>
        <end position="41"/>
    </location>
</feature>
<proteinExistence type="predicted"/>
<dbReference type="GeneID" id="25252958"/>
<reference evidence="2" key="1">
    <citation type="submission" date="2013-10" db="EMBL/GenBank/DDBJ databases">
        <title>Genomic analysis of the causative agents of coccidiosis in chickens.</title>
        <authorList>
            <person name="Reid A.J."/>
            <person name="Blake D."/>
            <person name="Billington K."/>
            <person name="Browne H."/>
            <person name="Dunn M."/>
            <person name="Hung S."/>
            <person name="Kawahara F."/>
            <person name="Miranda-Saavedra D."/>
            <person name="Mourier T."/>
            <person name="Nagra H."/>
            <person name="Otto T.D."/>
            <person name="Rawlings N."/>
            <person name="Sanchez A."/>
            <person name="Sanders M."/>
            <person name="Subramaniam C."/>
            <person name="Tay Y."/>
            <person name="Dear P."/>
            <person name="Doerig C."/>
            <person name="Gruber A."/>
            <person name="Parkinson J."/>
            <person name="Shirley M."/>
            <person name="Wan K.L."/>
            <person name="Berriman M."/>
            <person name="Tomley F."/>
            <person name="Pain A."/>
        </authorList>
    </citation>
    <scope>NUCLEOTIDE SEQUENCE [LARGE SCALE GENOMIC DNA]</scope>
    <source>
        <strain evidence="2">Houghton</strain>
    </source>
</reference>
<organism evidence="2 3">
    <name type="scientific">Eimeria tenella</name>
    <name type="common">Coccidian parasite</name>
    <dbReference type="NCBI Taxonomy" id="5802"/>
    <lineage>
        <taxon>Eukaryota</taxon>
        <taxon>Sar</taxon>
        <taxon>Alveolata</taxon>
        <taxon>Apicomplexa</taxon>
        <taxon>Conoidasida</taxon>
        <taxon>Coccidia</taxon>
        <taxon>Eucoccidiorida</taxon>
        <taxon>Eimeriorina</taxon>
        <taxon>Eimeriidae</taxon>
        <taxon>Eimeria</taxon>
    </lineage>
</organism>
<evidence type="ECO:0000256" key="1">
    <source>
        <dbReference type="SAM" id="MobiDB-lite"/>
    </source>
</evidence>
<evidence type="ECO:0000313" key="2">
    <source>
        <dbReference type="EMBL" id="CDJ41113.1"/>
    </source>
</evidence>
<feature type="compositionally biased region" description="Basic and acidic residues" evidence="1">
    <location>
        <begin position="12"/>
        <end position="25"/>
    </location>
</feature>
<reference evidence="2" key="2">
    <citation type="submission" date="2013-10" db="EMBL/GenBank/DDBJ databases">
        <authorList>
            <person name="Aslett M."/>
        </authorList>
    </citation>
    <scope>NUCLEOTIDE SEQUENCE [LARGE SCALE GENOMIC DNA]</scope>
    <source>
        <strain evidence="2">Houghton</strain>
    </source>
</reference>
<name>U6KW12_EIMTE</name>
<sequence length="123" mass="13864">MADPKSPPPAAEEERFRVAAHDPDLPAHQQQEATRKQTEEGAVLVEEEEEFGPKGVSGAFAWVPVWRRQREVLPERVLLPPEEPFDFRHLFGLKVRPGAFWLPAAQQQRQRSSSSKPSSSSPD</sequence>
<feature type="compositionally biased region" description="Low complexity" evidence="1">
    <location>
        <begin position="106"/>
        <end position="123"/>
    </location>
</feature>
<dbReference type="AlphaFoldDB" id="U6KW12"/>
<evidence type="ECO:0000313" key="3">
    <source>
        <dbReference type="Proteomes" id="UP000030747"/>
    </source>
</evidence>
<dbReference type="RefSeq" id="XP_013231863.1">
    <property type="nucleotide sequence ID" value="XM_013376409.1"/>
</dbReference>
<feature type="region of interest" description="Disordered" evidence="1">
    <location>
        <begin position="104"/>
        <end position="123"/>
    </location>
</feature>
<dbReference type="VEuPathDB" id="ToxoDB:ETH_00019145"/>
<gene>
    <name evidence="2" type="ORF">ETH_00019145</name>
</gene>
<dbReference type="VEuPathDB" id="ToxoDB:ETH2_1538100"/>
<keyword evidence="3" id="KW-1185">Reference proteome</keyword>
<feature type="compositionally biased region" description="Pro residues" evidence="1">
    <location>
        <begin position="1"/>
        <end position="10"/>
    </location>
</feature>
<accession>U6KW12</accession>